<dbReference type="InterPro" id="IPR038883">
    <property type="entry name" value="AN11006-like"/>
</dbReference>
<evidence type="ECO:0000256" key="1">
    <source>
        <dbReference type="SAM" id="MobiDB-lite"/>
    </source>
</evidence>
<dbReference type="Proteomes" id="UP001390339">
    <property type="component" value="Unassembled WGS sequence"/>
</dbReference>
<comment type="caution">
    <text evidence="2">The sequence shown here is derived from an EMBL/GenBank/DDBJ whole genome shotgun (WGS) entry which is preliminary data.</text>
</comment>
<organism evidence="2 3">
    <name type="scientific">Apiospora arundinis</name>
    <dbReference type="NCBI Taxonomy" id="335852"/>
    <lineage>
        <taxon>Eukaryota</taxon>
        <taxon>Fungi</taxon>
        <taxon>Dikarya</taxon>
        <taxon>Ascomycota</taxon>
        <taxon>Pezizomycotina</taxon>
        <taxon>Sordariomycetes</taxon>
        <taxon>Xylariomycetidae</taxon>
        <taxon>Amphisphaeriales</taxon>
        <taxon>Apiosporaceae</taxon>
        <taxon>Apiospora</taxon>
    </lineage>
</organism>
<feature type="region of interest" description="Disordered" evidence="1">
    <location>
        <begin position="44"/>
        <end position="64"/>
    </location>
</feature>
<evidence type="ECO:0000313" key="3">
    <source>
        <dbReference type="Proteomes" id="UP001390339"/>
    </source>
</evidence>
<dbReference type="PANTHER" id="PTHR42085">
    <property type="entry name" value="F-BOX DOMAIN-CONTAINING PROTEIN"/>
    <property type="match status" value="1"/>
</dbReference>
<evidence type="ECO:0008006" key="4">
    <source>
        <dbReference type="Google" id="ProtNLM"/>
    </source>
</evidence>
<keyword evidence="3" id="KW-1185">Reference proteome</keyword>
<dbReference type="EMBL" id="JAPCWZ010000009">
    <property type="protein sequence ID" value="KAK8851930.1"/>
    <property type="molecule type" value="Genomic_DNA"/>
</dbReference>
<dbReference type="PANTHER" id="PTHR42085:SF1">
    <property type="entry name" value="F-BOX DOMAIN-CONTAINING PROTEIN"/>
    <property type="match status" value="1"/>
</dbReference>
<protein>
    <recommendedName>
        <fullName evidence="4">F-box domain-containing protein</fullName>
    </recommendedName>
</protein>
<reference evidence="2 3" key="1">
    <citation type="journal article" date="2024" name="IMA Fungus">
        <title>Apiospora arundinis, a panoply of carbohydrate-active enzymes and secondary metabolites.</title>
        <authorList>
            <person name="Sorensen T."/>
            <person name="Petersen C."/>
            <person name="Muurmann A.T."/>
            <person name="Christiansen J.V."/>
            <person name="Brundto M.L."/>
            <person name="Overgaard C.K."/>
            <person name="Boysen A.T."/>
            <person name="Wollenberg R.D."/>
            <person name="Larsen T.O."/>
            <person name="Sorensen J.L."/>
            <person name="Nielsen K.L."/>
            <person name="Sondergaard T.E."/>
        </authorList>
    </citation>
    <scope>NUCLEOTIDE SEQUENCE [LARGE SCALE GENOMIC DNA]</scope>
    <source>
        <strain evidence="2 3">AAU 773</strain>
    </source>
</reference>
<name>A0ABR2HS63_9PEZI</name>
<proteinExistence type="predicted"/>
<gene>
    <name evidence="2" type="ORF">PGQ11_014409</name>
</gene>
<accession>A0ABR2HS63</accession>
<sequence>MYMHISIEESKLDKNSTSHILLTTSTYSIMDETLQAIDLTMPAVPTGMERQPPTDSSDKPPTPESAFLQLPAELRISIYEYVFADSHLLVRKGMGEDRDRKEYYPHLVLLRGTPQLLLVCRTTFREGLPIFWSEALLHAGLLDTAILEDPNLSARVNLDSDVRPAASCEVIWAIPKRSRPLVRHLRNLTSARAPCSGFGSGLGSDLSKLSGLLTCEFHPCGLLWSIRKPTRPVWGYPILSASELNHLSPETFWELVWPKEQLGSLRAYLVSQGLSNEMTQSCTFLVRFGMSPGPVPAEYEKLVFINLNADKIIVQHEAVNVYPLKRNEIEENYRKLLETQ</sequence>
<evidence type="ECO:0000313" key="2">
    <source>
        <dbReference type="EMBL" id="KAK8851930.1"/>
    </source>
</evidence>